<evidence type="ECO:0000313" key="3">
    <source>
        <dbReference type="Proteomes" id="UP000475117"/>
    </source>
</evidence>
<keyword evidence="2" id="KW-0645">Protease</keyword>
<keyword evidence="2" id="KW-0378">Hydrolase</keyword>
<dbReference type="GO" id="GO:0008233">
    <property type="term" value="F:peptidase activity"/>
    <property type="evidence" value="ECO:0007669"/>
    <property type="project" value="UniProtKB-KW"/>
</dbReference>
<dbReference type="Pfam" id="PF14343">
    <property type="entry name" value="PrcB_C"/>
    <property type="match status" value="1"/>
</dbReference>
<sequence length="152" mass="16289">MKWILPLVALMAATPTLVSAGDAAAAPTSWSGQHSGVSKSDQVVVRSAESFAPLWQRIHRTVEPKPAVPNVDFDKSIVVAVFMGSRSSGGYSVQIGDPEVKNGKLIVPVHQKLPGGGPQTQVMTSPWTVRVLPVEDPNIEVTFKSKIALPRR</sequence>
<proteinExistence type="predicted"/>
<dbReference type="GO" id="GO:0006508">
    <property type="term" value="P:proteolysis"/>
    <property type="evidence" value="ECO:0007669"/>
    <property type="project" value="UniProtKB-KW"/>
</dbReference>
<organism evidence="2 3">
    <name type="scientific">Sulfuriroseicoccus oceanibius</name>
    <dbReference type="NCBI Taxonomy" id="2707525"/>
    <lineage>
        <taxon>Bacteria</taxon>
        <taxon>Pseudomonadati</taxon>
        <taxon>Verrucomicrobiota</taxon>
        <taxon>Verrucomicrobiia</taxon>
        <taxon>Verrucomicrobiales</taxon>
        <taxon>Verrucomicrobiaceae</taxon>
        <taxon>Sulfuriroseicoccus</taxon>
    </lineage>
</organism>
<reference evidence="2 3" key="1">
    <citation type="submission" date="2020-12" db="EMBL/GenBank/DDBJ databases">
        <title>Sulforoseuscoccus oceanibium gen. nov., sp. nov., a representative of the phylum Verrucomicrobia with special cytoplasmic membrane, and proposal of Sulforoseuscoccusaceae fam. nov.</title>
        <authorList>
            <person name="Xi F."/>
        </authorList>
    </citation>
    <scope>NUCLEOTIDE SEQUENCE [LARGE SCALE GENOMIC DNA]</scope>
    <source>
        <strain evidence="2 3">T37</strain>
    </source>
</reference>
<evidence type="ECO:0000313" key="2">
    <source>
        <dbReference type="EMBL" id="QQL45894.1"/>
    </source>
</evidence>
<dbReference type="RefSeq" id="WP_164365570.1">
    <property type="nucleotide sequence ID" value="NZ_CP066776.1"/>
</dbReference>
<dbReference type="AlphaFoldDB" id="A0A6B3LFA0"/>
<dbReference type="Proteomes" id="UP000475117">
    <property type="component" value="Chromosome"/>
</dbReference>
<dbReference type="EMBL" id="CP066776">
    <property type="protein sequence ID" value="QQL45894.1"/>
    <property type="molecule type" value="Genomic_DNA"/>
</dbReference>
<evidence type="ECO:0000259" key="1">
    <source>
        <dbReference type="Pfam" id="PF14343"/>
    </source>
</evidence>
<keyword evidence="3" id="KW-1185">Reference proteome</keyword>
<accession>A0A6B3LFA0</accession>
<protein>
    <submittedName>
        <fullName evidence="2">Protease complex subunit PrcB family protein</fullName>
    </submittedName>
</protein>
<name>A0A6B3LFA0_9BACT</name>
<dbReference type="KEGG" id="soa:G3M56_004750"/>
<gene>
    <name evidence="2" type="ORF">G3M56_004750</name>
</gene>
<dbReference type="InterPro" id="IPR025748">
    <property type="entry name" value="PrcB_C_dom"/>
</dbReference>
<feature type="domain" description="PrcB C-terminal" evidence="1">
    <location>
        <begin position="77"/>
        <end position="129"/>
    </location>
</feature>